<comment type="caution">
    <text evidence="7">Lacks conserved residue(s) required for the propagation of feature annotation.</text>
</comment>
<dbReference type="EMBL" id="JACRJB010000002">
    <property type="protein sequence ID" value="MBI5127870.1"/>
    <property type="molecule type" value="Genomic_DNA"/>
</dbReference>
<dbReference type="InterPro" id="IPR042109">
    <property type="entry name" value="Adenylosuccinate_synth_dom1"/>
</dbReference>
<dbReference type="PANTHER" id="PTHR11846:SF0">
    <property type="entry name" value="ADENYLOSUCCINATE SYNTHETASE"/>
    <property type="match status" value="1"/>
</dbReference>
<organism evidence="8 9">
    <name type="scientific">Rhodopseudomonas palustris</name>
    <dbReference type="NCBI Taxonomy" id="1076"/>
    <lineage>
        <taxon>Bacteria</taxon>
        <taxon>Pseudomonadati</taxon>
        <taxon>Pseudomonadota</taxon>
        <taxon>Alphaproteobacteria</taxon>
        <taxon>Hyphomicrobiales</taxon>
        <taxon>Nitrobacteraceae</taxon>
        <taxon>Rhodopseudomonas</taxon>
    </lineage>
</organism>
<feature type="binding site" evidence="7">
    <location>
        <begin position="228"/>
        <end position="230"/>
    </location>
    <ligand>
        <name>GTP</name>
        <dbReference type="ChEBI" id="CHEBI:37565"/>
    </ligand>
</feature>
<keyword evidence="5 7" id="KW-0460">Magnesium</keyword>
<evidence type="ECO:0000313" key="9">
    <source>
        <dbReference type="Proteomes" id="UP000782519"/>
    </source>
</evidence>
<keyword evidence="4 7" id="KW-0658">Purine biosynthesis</keyword>
<evidence type="ECO:0000256" key="4">
    <source>
        <dbReference type="ARBA" id="ARBA00022755"/>
    </source>
</evidence>
<dbReference type="SUPFAM" id="SSF52540">
    <property type="entry name" value="P-loop containing nucleoside triphosphate hydrolases"/>
    <property type="match status" value="2"/>
</dbReference>
<dbReference type="InterPro" id="IPR001114">
    <property type="entry name" value="Adenylosuccinate_synthetase"/>
</dbReference>
<keyword evidence="3 7" id="KW-0547">Nucleotide-binding</keyword>
<evidence type="ECO:0000256" key="7">
    <source>
        <dbReference type="HAMAP-Rule" id="MF_00011"/>
    </source>
</evidence>
<comment type="subunit">
    <text evidence="7">Homodimer.</text>
</comment>
<accession>A0A933RSP5</accession>
<feature type="binding site" evidence="7">
    <location>
        <position position="228"/>
    </location>
    <ligand>
        <name>Mg(2+)</name>
        <dbReference type="ChEBI" id="CHEBI:18420"/>
    </ligand>
</feature>
<dbReference type="Gene3D" id="3.40.440.10">
    <property type="entry name" value="Adenylosuccinate Synthetase, subunit A, domain 1"/>
    <property type="match status" value="2"/>
</dbReference>
<dbReference type="AlphaFoldDB" id="A0A933RSP5"/>
<feature type="binding site" evidence="7">
    <location>
        <position position="466"/>
    </location>
    <ligand>
        <name>GTP</name>
        <dbReference type="ChEBI" id="CHEBI:37565"/>
    </ligand>
</feature>
<feature type="binding site" evidence="7">
    <location>
        <begin position="460"/>
        <end position="466"/>
    </location>
    <ligand>
        <name>substrate</name>
    </ligand>
</feature>
<feature type="binding site" description="in other chain" evidence="7">
    <location>
        <position position="308"/>
    </location>
    <ligand>
        <name>IMP</name>
        <dbReference type="ChEBI" id="CHEBI:58053"/>
        <note>ligand shared between dimeric partners</note>
    </ligand>
</feature>
<evidence type="ECO:0000256" key="2">
    <source>
        <dbReference type="ARBA" id="ARBA00022723"/>
    </source>
</evidence>
<dbReference type="HAMAP" id="MF_00011">
    <property type="entry name" value="Adenylosucc_synth"/>
    <property type="match status" value="1"/>
</dbReference>
<evidence type="ECO:0000256" key="6">
    <source>
        <dbReference type="ARBA" id="ARBA00023134"/>
    </source>
</evidence>
<evidence type="ECO:0000313" key="8">
    <source>
        <dbReference type="EMBL" id="MBI5127870.1"/>
    </source>
</evidence>
<keyword evidence="7" id="KW-0963">Cytoplasm</keyword>
<dbReference type="InterPro" id="IPR042111">
    <property type="entry name" value="Adenylosuccinate_synth_dom3"/>
</dbReference>
<keyword evidence="1 7" id="KW-0436">Ligase</keyword>
<evidence type="ECO:0000256" key="3">
    <source>
        <dbReference type="ARBA" id="ARBA00022741"/>
    </source>
</evidence>
<keyword evidence="2 7" id="KW-0479">Metal-binding</keyword>
<dbReference type="GO" id="GO:0044208">
    <property type="term" value="P:'de novo' AMP biosynthetic process"/>
    <property type="evidence" value="ECO:0007669"/>
    <property type="project" value="UniProtKB-UniRule"/>
</dbReference>
<dbReference type="EC" id="6.3.4.4" evidence="7"/>
<feature type="active site" description="Proton donor" evidence="7">
    <location>
        <position position="229"/>
    </location>
</feature>
<comment type="catalytic activity">
    <reaction evidence="7">
        <text>IMP + L-aspartate + GTP = N(6)-(1,2-dicarboxyethyl)-AMP + GDP + phosphate + 2 H(+)</text>
        <dbReference type="Rhea" id="RHEA:15753"/>
        <dbReference type="ChEBI" id="CHEBI:15378"/>
        <dbReference type="ChEBI" id="CHEBI:29991"/>
        <dbReference type="ChEBI" id="CHEBI:37565"/>
        <dbReference type="ChEBI" id="CHEBI:43474"/>
        <dbReference type="ChEBI" id="CHEBI:57567"/>
        <dbReference type="ChEBI" id="CHEBI:58053"/>
        <dbReference type="ChEBI" id="CHEBI:58189"/>
        <dbReference type="EC" id="6.3.4.4"/>
    </reaction>
</comment>
<evidence type="ECO:0000256" key="1">
    <source>
        <dbReference type="ARBA" id="ARBA00022598"/>
    </source>
</evidence>
<comment type="function">
    <text evidence="7">Plays an important role in the de novo pathway of purine nucleotide biosynthesis. Catalyzes the first committed step in the biosynthesis of AMP from IMP.</text>
</comment>
<dbReference type="GO" id="GO:0005525">
    <property type="term" value="F:GTP binding"/>
    <property type="evidence" value="ECO:0007669"/>
    <property type="project" value="UniProtKB-UniRule"/>
</dbReference>
<dbReference type="GO" id="GO:0046040">
    <property type="term" value="P:IMP metabolic process"/>
    <property type="evidence" value="ECO:0007669"/>
    <property type="project" value="TreeGrafter"/>
</dbReference>
<dbReference type="Gene3D" id="3.90.170.10">
    <property type="entry name" value="Adenylosuccinate Synthetase, subunit A, domain 3"/>
    <property type="match status" value="1"/>
</dbReference>
<dbReference type="Pfam" id="PF00709">
    <property type="entry name" value="Adenylsucc_synt"/>
    <property type="match status" value="2"/>
</dbReference>
<dbReference type="Gene3D" id="3.40.50.300">
    <property type="entry name" value="P-loop containing nucleotide triphosphate hydrolases"/>
    <property type="match status" value="1"/>
</dbReference>
<comment type="similarity">
    <text evidence="7">Belongs to the adenylosuccinate synthetase family.</text>
</comment>
<dbReference type="InterPro" id="IPR027417">
    <property type="entry name" value="P-loop_NTPase"/>
</dbReference>
<sequence length="573" mass="63955">MSQVVLISGHICTGKTDLAKRLQRDFGYHVVRTSDLIRAEAEKRGLNTDRLSLQALGDRLDAETGHKWLLDSVLTQTSGLPFEQPVVVDNVRTWRQLECFRQRQSIEVVHVHLYVLDRTILEGRFNRRNEKRDTQNTETYSEADLIKNEEDIQKFKLDADVRINTNRTDGDDTLVRVAARLGLLAPSTSRCVDVVIGGGYGSEGKGHVAAYLAKDYDVLIRVGGPNAGHTVSSGSGVYTYHQLPSGARDTTAKLLLGPGMTIRVDDLLSEIKECGVTHERLFIDPQAMIVEDEDIESEKGLKEKIASTGRGSGAAAARRILGRKPGAIRLARDIEALKPYVGDREPYRGSIVANLEKAYRDGCSILLEGTQGSGLSLYHGPHPYVTSRDTNVAGCLAEAGISPARVRRILMVVRPTPIRVGNPDKEGETSGPLKHEVTFAEVAREARLDPDEVTRQEITSTTKRPRRVGWFEWDQYRKACILNAPTDIVLTFADYIDGSNQDARRFEQLTENTIKFVEELERVSQAPVSLINTRFMRDDDSPVDLRSIIDRRNWTTKRMVPNLGETVRRNSEA</sequence>
<dbReference type="PANTHER" id="PTHR11846">
    <property type="entry name" value="ADENYLOSUCCINATE SYNTHETASE"/>
    <property type="match status" value="1"/>
</dbReference>
<comment type="cofactor">
    <cofactor evidence="7">
        <name>Mg(2+)</name>
        <dbReference type="ChEBI" id="CHEBI:18420"/>
    </cofactor>
    <text evidence="7">Binds 1 Mg(2+) ion per subunit.</text>
</comment>
<dbReference type="Proteomes" id="UP000782519">
    <property type="component" value="Unassembled WGS sequence"/>
</dbReference>
<gene>
    <name evidence="7" type="primary">purA</name>
    <name evidence="8" type="ORF">HZA66_00365</name>
</gene>
<dbReference type="GO" id="GO:0005737">
    <property type="term" value="C:cytoplasm"/>
    <property type="evidence" value="ECO:0007669"/>
    <property type="project" value="UniProtKB-SubCell"/>
</dbReference>
<reference evidence="8" key="1">
    <citation type="submission" date="2020-07" db="EMBL/GenBank/DDBJ databases">
        <title>Huge and variable diversity of episymbiotic CPR bacteria and DPANN archaea in groundwater ecosystems.</title>
        <authorList>
            <person name="He C.Y."/>
            <person name="Keren R."/>
            <person name="Whittaker M."/>
            <person name="Farag I.F."/>
            <person name="Doudna J."/>
            <person name="Cate J.H.D."/>
            <person name="Banfield J.F."/>
        </authorList>
    </citation>
    <scope>NUCLEOTIDE SEQUENCE</scope>
    <source>
        <strain evidence="8">NC_groundwater_1818_Pr3_B-0.1um_66_35</strain>
    </source>
</reference>
<comment type="caution">
    <text evidence="8">The sequence shown here is derived from an EMBL/GenBank/DDBJ whole genome shotgun (WGS) entry which is preliminary data.</text>
</comment>
<feature type="binding site" description="in other chain" evidence="7">
    <location>
        <position position="371"/>
    </location>
    <ligand>
        <name>IMP</name>
        <dbReference type="ChEBI" id="CHEBI:58053"/>
        <note>ligand shared between dimeric partners</note>
    </ligand>
</feature>
<keyword evidence="6 7" id="KW-0342">GTP-binding</keyword>
<dbReference type="GO" id="GO:0000287">
    <property type="term" value="F:magnesium ion binding"/>
    <property type="evidence" value="ECO:0007669"/>
    <property type="project" value="UniProtKB-UniRule"/>
</dbReference>
<comment type="pathway">
    <text evidence="7">Purine metabolism; AMP biosynthesis via de novo pathway; AMP from IMP: step 1/2.</text>
</comment>
<dbReference type="GO" id="GO:0004019">
    <property type="term" value="F:adenylosuccinate synthase activity"/>
    <property type="evidence" value="ECO:0007669"/>
    <property type="project" value="UniProtKB-UniRule"/>
</dbReference>
<proteinExistence type="inferred from homology"/>
<name>A0A933RSP5_RHOPL</name>
<dbReference type="SMART" id="SM00788">
    <property type="entry name" value="Adenylsucc_synt"/>
    <property type="match status" value="1"/>
</dbReference>
<feature type="binding site" description="in other chain" evidence="7">
    <location>
        <begin position="226"/>
        <end position="229"/>
    </location>
    <ligand>
        <name>IMP</name>
        <dbReference type="ChEBI" id="CHEBI:58053"/>
        <note>ligand shared between dimeric partners</note>
    </ligand>
</feature>
<feature type="binding site" description="in other chain" evidence="7">
    <location>
        <position position="386"/>
    </location>
    <ligand>
        <name>IMP</name>
        <dbReference type="ChEBI" id="CHEBI:58053"/>
        <note>ligand shared between dimeric partners</note>
    </ligand>
</feature>
<feature type="binding site" evidence="7">
    <location>
        <begin position="492"/>
        <end position="494"/>
    </location>
    <ligand>
        <name>GTP</name>
        <dbReference type="ChEBI" id="CHEBI:37565"/>
    </ligand>
</feature>
<protein>
    <recommendedName>
        <fullName evidence="7">Adenylosuccinate synthetase</fullName>
        <shortName evidence="7">AMPSase</shortName>
        <shortName evidence="7">AdSS</shortName>
        <ecNumber evidence="7">6.3.4.4</ecNumber>
    </recommendedName>
    <alternativeName>
        <fullName evidence="7">IMP--aspartate ligase</fullName>
    </alternativeName>
</protein>
<feature type="binding site" description="in other chain" evidence="7">
    <location>
        <position position="464"/>
    </location>
    <ligand>
        <name>IMP</name>
        <dbReference type="ChEBI" id="CHEBI:58053"/>
        <note>ligand shared between dimeric partners</note>
    </ligand>
</feature>
<comment type="subcellular location">
    <subcellularLocation>
        <location evidence="7">Cytoplasm</location>
    </subcellularLocation>
</comment>
<dbReference type="Pfam" id="PF13207">
    <property type="entry name" value="AAA_17"/>
    <property type="match status" value="1"/>
</dbReference>
<evidence type="ECO:0000256" key="5">
    <source>
        <dbReference type="ARBA" id="ARBA00022842"/>
    </source>
</evidence>